<organism evidence="1 2">
    <name type="scientific">Lymnaea stagnalis</name>
    <name type="common">Great pond snail</name>
    <name type="synonym">Helix stagnalis</name>
    <dbReference type="NCBI Taxonomy" id="6523"/>
    <lineage>
        <taxon>Eukaryota</taxon>
        <taxon>Metazoa</taxon>
        <taxon>Spiralia</taxon>
        <taxon>Lophotrochozoa</taxon>
        <taxon>Mollusca</taxon>
        <taxon>Gastropoda</taxon>
        <taxon>Heterobranchia</taxon>
        <taxon>Euthyneura</taxon>
        <taxon>Panpulmonata</taxon>
        <taxon>Hygrophila</taxon>
        <taxon>Lymnaeoidea</taxon>
        <taxon>Lymnaeidae</taxon>
        <taxon>Lymnaea</taxon>
    </lineage>
</organism>
<protein>
    <submittedName>
        <fullName evidence="1">Uncharacterized protein</fullName>
    </submittedName>
</protein>
<comment type="caution">
    <text evidence="1">The sequence shown here is derived from an EMBL/GenBank/DDBJ whole genome shotgun (WGS) entry which is preliminary data.</text>
</comment>
<dbReference type="EMBL" id="CAXITT010000628">
    <property type="protein sequence ID" value="CAL1544537.1"/>
    <property type="molecule type" value="Genomic_DNA"/>
</dbReference>
<sequence>MSVSPQQLSDSVAHFRIICFMIAIVKFKKISKIHVLIFVINTSLTSPSNFLNCYFVDVELTPNKSWRKFHQRRDVNVLKKRNRLMNFFTLLKVQYSEILTSGLLSSYGIALRIQAI</sequence>
<dbReference type="AlphaFoldDB" id="A0AAV2IEL4"/>
<evidence type="ECO:0000313" key="1">
    <source>
        <dbReference type="EMBL" id="CAL1544537.1"/>
    </source>
</evidence>
<proteinExistence type="predicted"/>
<keyword evidence="2" id="KW-1185">Reference proteome</keyword>
<gene>
    <name evidence="1" type="ORF">GSLYS_00018050001</name>
</gene>
<dbReference type="Proteomes" id="UP001497497">
    <property type="component" value="Unassembled WGS sequence"/>
</dbReference>
<name>A0AAV2IEL4_LYMST</name>
<accession>A0AAV2IEL4</accession>
<reference evidence="1 2" key="1">
    <citation type="submission" date="2024-04" db="EMBL/GenBank/DDBJ databases">
        <authorList>
            <consortium name="Genoscope - CEA"/>
            <person name="William W."/>
        </authorList>
    </citation>
    <scope>NUCLEOTIDE SEQUENCE [LARGE SCALE GENOMIC DNA]</scope>
</reference>
<evidence type="ECO:0000313" key="2">
    <source>
        <dbReference type="Proteomes" id="UP001497497"/>
    </source>
</evidence>